<sequence length="155" mass="16968">MKNWQELASKLRTNLHLRQTFLSPRSTSGLLRIPSTKIKNPASKNLQSFFLRQAALPMMPLQAPRKTPPNSLALGPAPAKPNRPHKVDLESIKRGAVASDNGPGSFKKPTLPIPSHASIHSNNMTPLNPFSLQFPGCPRTPWSHVSATLLQGKTN</sequence>
<accession>A0A7J5YHV6</accession>
<gene>
    <name evidence="2" type="ORF">F7725_015467</name>
</gene>
<name>A0A7J5YHV6_DISMA</name>
<evidence type="ECO:0000313" key="3">
    <source>
        <dbReference type="Proteomes" id="UP000518266"/>
    </source>
</evidence>
<evidence type="ECO:0000313" key="2">
    <source>
        <dbReference type="EMBL" id="KAF3848970.1"/>
    </source>
</evidence>
<protein>
    <submittedName>
        <fullName evidence="2">Uncharacterized protein</fullName>
    </submittedName>
</protein>
<proteinExistence type="predicted"/>
<dbReference type="Proteomes" id="UP000518266">
    <property type="component" value="Unassembled WGS sequence"/>
</dbReference>
<keyword evidence="3" id="KW-1185">Reference proteome</keyword>
<comment type="caution">
    <text evidence="2">The sequence shown here is derived from an EMBL/GenBank/DDBJ whole genome shotgun (WGS) entry which is preliminary data.</text>
</comment>
<evidence type="ECO:0000256" key="1">
    <source>
        <dbReference type="SAM" id="MobiDB-lite"/>
    </source>
</evidence>
<feature type="region of interest" description="Disordered" evidence="1">
    <location>
        <begin position="61"/>
        <end position="85"/>
    </location>
</feature>
<organism evidence="2 3">
    <name type="scientific">Dissostichus mawsoni</name>
    <name type="common">Antarctic cod</name>
    <dbReference type="NCBI Taxonomy" id="36200"/>
    <lineage>
        <taxon>Eukaryota</taxon>
        <taxon>Metazoa</taxon>
        <taxon>Chordata</taxon>
        <taxon>Craniata</taxon>
        <taxon>Vertebrata</taxon>
        <taxon>Euteleostomi</taxon>
        <taxon>Actinopterygii</taxon>
        <taxon>Neopterygii</taxon>
        <taxon>Teleostei</taxon>
        <taxon>Neoteleostei</taxon>
        <taxon>Acanthomorphata</taxon>
        <taxon>Eupercaria</taxon>
        <taxon>Perciformes</taxon>
        <taxon>Notothenioidei</taxon>
        <taxon>Nototheniidae</taxon>
        <taxon>Dissostichus</taxon>
    </lineage>
</organism>
<dbReference type="AlphaFoldDB" id="A0A7J5YHV6"/>
<dbReference type="EMBL" id="JAAKFY010000012">
    <property type="protein sequence ID" value="KAF3848970.1"/>
    <property type="molecule type" value="Genomic_DNA"/>
</dbReference>
<reference evidence="2 3" key="1">
    <citation type="submission" date="2020-03" db="EMBL/GenBank/DDBJ databases">
        <title>Dissostichus mawsoni Genome sequencing and assembly.</title>
        <authorList>
            <person name="Park H."/>
        </authorList>
    </citation>
    <scope>NUCLEOTIDE SEQUENCE [LARGE SCALE GENOMIC DNA]</scope>
    <source>
        <strain evidence="2">DM0001</strain>
        <tissue evidence="2">Muscle</tissue>
    </source>
</reference>
<dbReference type="OrthoDB" id="9396701at2759"/>